<keyword evidence="6" id="KW-0630">Potassium</keyword>
<sequence>MVTRDLTRVGLENADACLVLANKYSNDPDAEDATNIMRVISIKNSCANIKASADFVKTLLIRWLFEAIDLPRTNYNAFYPHGHLIFAIFWITRTRVH</sequence>
<evidence type="ECO:0000256" key="2">
    <source>
        <dbReference type="ARBA" id="ARBA00022448"/>
    </source>
</evidence>
<proteinExistence type="predicted"/>
<dbReference type="Pfam" id="PF22614">
    <property type="entry name" value="Slo-like_RCK"/>
    <property type="match status" value="1"/>
</dbReference>
<evidence type="ECO:0000256" key="6">
    <source>
        <dbReference type="ARBA" id="ARBA00022958"/>
    </source>
</evidence>
<evidence type="ECO:0000256" key="3">
    <source>
        <dbReference type="ARBA" id="ARBA00022538"/>
    </source>
</evidence>
<keyword evidence="10" id="KW-0407">Ion channel</keyword>
<dbReference type="PANTHER" id="PTHR10027:SF33">
    <property type="entry name" value="CALCIUM-ACTIVATED POTASSIUM CHANNEL SUBUNIT ALPHA-1-RELATED"/>
    <property type="match status" value="1"/>
</dbReference>
<dbReference type="InterPro" id="IPR047871">
    <property type="entry name" value="K_chnl_Slo-like"/>
</dbReference>
<evidence type="ECO:0000256" key="7">
    <source>
        <dbReference type="ARBA" id="ARBA00022989"/>
    </source>
</evidence>
<evidence type="ECO:0000259" key="11">
    <source>
        <dbReference type="Pfam" id="PF22614"/>
    </source>
</evidence>
<dbReference type="GO" id="GO:0060072">
    <property type="term" value="F:large conductance calcium-activated potassium channel activity"/>
    <property type="evidence" value="ECO:0007669"/>
    <property type="project" value="TreeGrafter"/>
</dbReference>
<evidence type="ECO:0000313" key="12">
    <source>
        <dbReference type="WBParaSite" id="MCU_008164-RA"/>
    </source>
</evidence>
<keyword evidence="8" id="KW-0406">Ion transport</keyword>
<dbReference type="GO" id="GO:0045211">
    <property type="term" value="C:postsynaptic membrane"/>
    <property type="evidence" value="ECO:0007669"/>
    <property type="project" value="TreeGrafter"/>
</dbReference>
<evidence type="ECO:0000256" key="10">
    <source>
        <dbReference type="ARBA" id="ARBA00023303"/>
    </source>
</evidence>
<evidence type="ECO:0000256" key="5">
    <source>
        <dbReference type="ARBA" id="ARBA00022826"/>
    </source>
</evidence>
<dbReference type="InterPro" id="IPR003148">
    <property type="entry name" value="RCK_N"/>
</dbReference>
<feature type="domain" description="RCK N-terminal" evidence="11">
    <location>
        <begin position="3"/>
        <end position="50"/>
    </location>
</feature>
<dbReference type="Gene3D" id="3.40.50.720">
    <property type="entry name" value="NAD(P)-binding Rossmann-like Domain"/>
    <property type="match status" value="1"/>
</dbReference>
<name>A0A5K3FG44_MESCO</name>
<keyword evidence="5" id="KW-0631">Potassium channel</keyword>
<keyword evidence="3" id="KW-0633">Potassium transport</keyword>
<keyword evidence="9" id="KW-0472">Membrane</keyword>
<dbReference type="PANTHER" id="PTHR10027">
    <property type="entry name" value="CALCIUM-ACTIVATED POTASSIUM CHANNEL ALPHA CHAIN"/>
    <property type="match status" value="1"/>
</dbReference>
<keyword evidence="2" id="KW-0813">Transport</keyword>
<evidence type="ECO:0000256" key="4">
    <source>
        <dbReference type="ARBA" id="ARBA00022692"/>
    </source>
</evidence>
<reference evidence="12" key="1">
    <citation type="submission" date="2019-11" db="UniProtKB">
        <authorList>
            <consortium name="WormBaseParasite"/>
        </authorList>
    </citation>
    <scope>IDENTIFICATION</scope>
</reference>
<evidence type="ECO:0000256" key="8">
    <source>
        <dbReference type="ARBA" id="ARBA00023065"/>
    </source>
</evidence>
<comment type="subcellular location">
    <subcellularLocation>
        <location evidence="1">Membrane</location>
        <topology evidence="1">Multi-pass membrane protein</topology>
    </subcellularLocation>
</comment>
<evidence type="ECO:0000256" key="9">
    <source>
        <dbReference type="ARBA" id="ARBA00023136"/>
    </source>
</evidence>
<evidence type="ECO:0000256" key="1">
    <source>
        <dbReference type="ARBA" id="ARBA00004141"/>
    </source>
</evidence>
<dbReference type="AlphaFoldDB" id="A0A5K3FG44"/>
<dbReference type="WBParaSite" id="MCU_008164-RA">
    <property type="protein sequence ID" value="MCU_008164-RA"/>
    <property type="gene ID" value="MCU_008164"/>
</dbReference>
<organism evidence="12">
    <name type="scientific">Mesocestoides corti</name>
    <name type="common">Flatworm</name>
    <dbReference type="NCBI Taxonomy" id="53468"/>
    <lineage>
        <taxon>Eukaryota</taxon>
        <taxon>Metazoa</taxon>
        <taxon>Spiralia</taxon>
        <taxon>Lophotrochozoa</taxon>
        <taxon>Platyhelminthes</taxon>
        <taxon>Cestoda</taxon>
        <taxon>Eucestoda</taxon>
        <taxon>Cyclophyllidea</taxon>
        <taxon>Mesocestoididae</taxon>
        <taxon>Mesocestoides</taxon>
    </lineage>
</organism>
<accession>A0A5K3FG44</accession>
<keyword evidence="7" id="KW-1133">Transmembrane helix</keyword>
<protein>
    <submittedName>
        <fullName evidence="12">Helicase C-terminal domain-containing protein</fullName>
    </submittedName>
</protein>
<keyword evidence="4" id="KW-0812">Transmembrane</keyword>